<evidence type="ECO:0000313" key="2">
    <source>
        <dbReference type="EMBL" id="OKL56340.1"/>
    </source>
</evidence>
<feature type="region of interest" description="Disordered" evidence="1">
    <location>
        <begin position="284"/>
        <end position="335"/>
    </location>
</feature>
<dbReference type="RefSeq" id="XP_020116461.1">
    <property type="nucleotide sequence ID" value="XM_020263365.1"/>
</dbReference>
<feature type="compositionally biased region" description="Basic and acidic residues" evidence="1">
    <location>
        <begin position="1"/>
        <end position="15"/>
    </location>
</feature>
<keyword evidence="3" id="KW-1185">Reference proteome</keyword>
<protein>
    <submittedName>
        <fullName evidence="2">Uncharacterized protein</fullName>
    </submittedName>
</protein>
<dbReference type="InterPro" id="IPR018555">
    <property type="entry name" value="C630.06c-like"/>
</dbReference>
<dbReference type="STRING" id="1441469.A0A1Q5Q7Y6"/>
<reference evidence="2 3" key="1">
    <citation type="submission" date="2015-06" db="EMBL/GenBank/DDBJ databases">
        <title>Talaromyces atroroseus IBT 11181 draft genome.</title>
        <authorList>
            <person name="Rasmussen K.B."/>
            <person name="Rasmussen S."/>
            <person name="Petersen B."/>
            <person name="Sicheritz-Ponten T."/>
            <person name="Mortensen U.H."/>
            <person name="Thrane U."/>
        </authorList>
    </citation>
    <scope>NUCLEOTIDE SEQUENCE [LARGE SCALE GENOMIC DNA]</scope>
    <source>
        <strain evidence="2 3">IBT 11181</strain>
    </source>
</reference>
<evidence type="ECO:0000256" key="1">
    <source>
        <dbReference type="SAM" id="MobiDB-lite"/>
    </source>
</evidence>
<dbReference type="Proteomes" id="UP000214365">
    <property type="component" value="Unassembled WGS sequence"/>
</dbReference>
<feature type="compositionally biased region" description="Basic residues" evidence="1">
    <location>
        <begin position="291"/>
        <end position="304"/>
    </location>
</feature>
<dbReference type="Pfam" id="PF09428">
    <property type="entry name" value="DUF2011"/>
    <property type="match status" value="1"/>
</dbReference>
<feature type="region of interest" description="Disordered" evidence="1">
    <location>
        <begin position="1"/>
        <end position="33"/>
    </location>
</feature>
<organism evidence="2 3">
    <name type="scientific">Talaromyces atroroseus</name>
    <dbReference type="NCBI Taxonomy" id="1441469"/>
    <lineage>
        <taxon>Eukaryota</taxon>
        <taxon>Fungi</taxon>
        <taxon>Dikarya</taxon>
        <taxon>Ascomycota</taxon>
        <taxon>Pezizomycotina</taxon>
        <taxon>Eurotiomycetes</taxon>
        <taxon>Eurotiomycetidae</taxon>
        <taxon>Eurotiales</taxon>
        <taxon>Trichocomaceae</taxon>
        <taxon>Talaromyces</taxon>
        <taxon>Talaromyces sect. Trachyspermi</taxon>
    </lineage>
</organism>
<feature type="compositionally biased region" description="Low complexity" evidence="1">
    <location>
        <begin position="17"/>
        <end position="26"/>
    </location>
</feature>
<name>A0A1Q5Q7Y6_TALAT</name>
<accession>A0A1Q5Q7Y6</accession>
<sequence length="335" mass="37164">MFELPEAKRIRRDEILSPSSSIGSSPETVPVVDDEDARARLGRILAFDTFTPDTNHIGKGRRNANANDDTVTAAAVAHDNRDDQDDNDEQEFEFRLFSTAPNKKSADAATVNANTSAEKDVTNKRIDARAEADDGIKTQKLKIRLRSPTPNDNNNALSLEDGRFVVPFRGWDYYFTTPELMNISPARDGTRSLEMEEVGSKRKQFESIAVTGGEVLHWAQTAKTPGCHLPWRVMHLKQEHSRVRGAVGIVEDQEKIKSKKPGKKRRIILRTRAAALAAAAATANMTEAEKRNKKNREKKVRKRQRERERKAALAASTGGAVVPDVEHASVGDSSD</sequence>
<dbReference type="GeneID" id="31008129"/>
<comment type="caution">
    <text evidence="2">The sequence shown here is derived from an EMBL/GenBank/DDBJ whole genome shotgun (WGS) entry which is preliminary data.</text>
</comment>
<gene>
    <name evidence="2" type="ORF">UA08_08373</name>
</gene>
<proteinExistence type="predicted"/>
<evidence type="ECO:0000313" key="3">
    <source>
        <dbReference type="Proteomes" id="UP000214365"/>
    </source>
</evidence>
<dbReference type="EMBL" id="LFMY01000015">
    <property type="protein sequence ID" value="OKL56340.1"/>
    <property type="molecule type" value="Genomic_DNA"/>
</dbReference>
<dbReference type="OrthoDB" id="5425061at2759"/>
<dbReference type="AlphaFoldDB" id="A0A1Q5Q7Y6"/>